<reference evidence="1" key="1">
    <citation type="submission" date="2020-05" db="EMBL/GenBank/DDBJ databases">
        <title>Complete genome sequence of Pseudomonas sp. Sm006.</title>
        <authorList>
            <person name="Takeuchi K."/>
            <person name="Someya N."/>
        </authorList>
    </citation>
    <scope>NUCLEOTIDE SEQUENCE</scope>
    <source>
        <strain evidence="1">Sm006</strain>
    </source>
</reference>
<evidence type="ECO:0000313" key="3">
    <source>
        <dbReference type="Proteomes" id="UP001064896"/>
    </source>
</evidence>
<gene>
    <name evidence="2" type="ORF">ABS648_11110</name>
    <name evidence="1" type="ORF">PSm6_41140</name>
</gene>
<dbReference type="RefSeq" id="WP_021222824.1">
    <property type="nucleotide sequence ID" value="NZ_AP023081.1"/>
</dbReference>
<reference evidence="2" key="2">
    <citation type="submission" date="2023-08" db="EMBL/GenBank/DDBJ databases">
        <title>Increased levels of nutrients transform a symbiont into a lethal pathobiont.</title>
        <authorList>
            <person name="Lachnit T."/>
            <person name="Ulrich L."/>
            <person name="Willmer F.M."/>
            <person name="Hasenbein T."/>
            <person name="Steiner L.X."/>
            <person name="Wolters M."/>
            <person name="Herbst E.M."/>
            <person name="Deines P."/>
        </authorList>
    </citation>
    <scope>NUCLEOTIDE SEQUENCE</scope>
    <source>
        <strain evidence="2">T3</strain>
    </source>
</reference>
<dbReference type="AlphaFoldDB" id="A0AAU7YB80"/>
<sequence length="48" mass="4876">MGEPNPLNVVFSLAAGLFLVIVLAGFARAGELPPADPLHPAEHGALQG</sequence>
<name>A0AAU7YB80_9PSED</name>
<protein>
    <submittedName>
        <fullName evidence="2">Uncharacterized protein</fullName>
    </submittedName>
</protein>
<evidence type="ECO:0000313" key="2">
    <source>
        <dbReference type="EMBL" id="XBY66277.1"/>
    </source>
</evidence>
<keyword evidence="3" id="KW-1185">Reference proteome</keyword>
<evidence type="ECO:0000313" key="1">
    <source>
        <dbReference type="EMBL" id="BCD87707.1"/>
    </source>
</evidence>
<proteinExistence type="predicted"/>
<organism evidence="2">
    <name type="scientific">Pseudomonas solani</name>
    <dbReference type="NCBI Taxonomy" id="2731552"/>
    <lineage>
        <taxon>Bacteria</taxon>
        <taxon>Pseudomonadati</taxon>
        <taxon>Pseudomonadota</taxon>
        <taxon>Gammaproteobacteria</taxon>
        <taxon>Pseudomonadales</taxon>
        <taxon>Pseudomonadaceae</taxon>
        <taxon>Pseudomonas</taxon>
    </lineage>
</organism>
<dbReference type="EMBL" id="CP158373">
    <property type="protein sequence ID" value="XBY66277.1"/>
    <property type="molecule type" value="Genomic_DNA"/>
</dbReference>
<accession>A0AAU7YB80</accession>
<dbReference type="Proteomes" id="UP001064896">
    <property type="component" value="Chromosome"/>
</dbReference>
<dbReference type="EMBL" id="AP023081">
    <property type="protein sequence ID" value="BCD87707.1"/>
    <property type="molecule type" value="Genomic_DNA"/>
</dbReference>